<dbReference type="InterPro" id="IPR036291">
    <property type="entry name" value="NAD(P)-bd_dom_sf"/>
</dbReference>
<evidence type="ECO:0000313" key="5">
    <source>
        <dbReference type="Proteomes" id="UP000001366"/>
    </source>
</evidence>
<dbReference type="PaxDb" id="123214-PERMA_0769"/>
<dbReference type="Gene3D" id="3.40.50.720">
    <property type="entry name" value="NAD(P)-binding Rossmann-like Domain"/>
    <property type="match status" value="1"/>
</dbReference>
<comment type="similarity">
    <text evidence="1 3">Belongs to the short-chain dehydrogenases/reductases (SDR) family.</text>
</comment>
<dbReference type="EMBL" id="CP001230">
    <property type="protein sequence ID" value="ACO03588.1"/>
    <property type="molecule type" value="Genomic_DNA"/>
</dbReference>
<dbReference type="PRINTS" id="PR00081">
    <property type="entry name" value="GDHRDH"/>
</dbReference>
<gene>
    <name evidence="4" type="ordered locus">PERMA_0769</name>
</gene>
<dbReference type="PRINTS" id="PR00080">
    <property type="entry name" value="SDRFAMILY"/>
</dbReference>
<dbReference type="PROSITE" id="PS00061">
    <property type="entry name" value="ADH_SHORT"/>
    <property type="match status" value="1"/>
</dbReference>
<organism evidence="4 5">
    <name type="scientific">Persephonella marina (strain DSM 14350 / EX-H1)</name>
    <dbReference type="NCBI Taxonomy" id="123214"/>
    <lineage>
        <taxon>Bacteria</taxon>
        <taxon>Pseudomonadati</taxon>
        <taxon>Aquificota</taxon>
        <taxon>Aquificia</taxon>
        <taxon>Aquificales</taxon>
        <taxon>Hydrogenothermaceae</taxon>
        <taxon>Persephonella</taxon>
    </lineage>
</organism>
<dbReference type="InterPro" id="IPR051911">
    <property type="entry name" value="SDR_oxidoreductase"/>
</dbReference>
<accession>C0QPF9</accession>
<evidence type="ECO:0000256" key="3">
    <source>
        <dbReference type="RuleBase" id="RU000363"/>
    </source>
</evidence>
<reference evidence="4 5" key="1">
    <citation type="journal article" date="2009" name="J. Bacteriol.">
        <title>Complete and draft genome sequences of six members of the Aquificales.</title>
        <authorList>
            <person name="Reysenbach A.L."/>
            <person name="Hamamura N."/>
            <person name="Podar M."/>
            <person name="Griffiths E."/>
            <person name="Ferreira S."/>
            <person name="Hochstein R."/>
            <person name="Heidelberg J."/>
            <person name="Johnson J."/>
            <person name="Mead D."/>
            <person name="Pohorille A."/>
            <person name="Sarmiento M."/>
            <person name="Schweighofer K."/>
            <person name="Seshadri R."/>
            <person name="Voytek M.A."/>
        </authorList>
    </citation>
    <scope>NUCLEOTIDE SEQUENCE [LARGE SCALE GENOMIC DNA]</scope>
    <source>
        <strain evidence="5">DSM 14350 / EX-H1</strain>
    </source>
</reference>
<keyword evidence="2" id="KW-0560">Oxidoreductase</keyword>
<protein>
    <submittedName>
        <fullName evidence="4">Oxidoreductase, short chain dehydrogenase/reductase family</fullName>
    </submittedName>
</protein>
<dbReference type="PANTHER" id="PTHR43976:SF16">
    <property type="entry name" value="SHORT-CHAIN DEHYDROGENASE_REDUCTASE FAMILY PROTEIN"/>
    <property type="match status" value="1"/>
</dbReference>
<dbReference type="eggNOG" id="COG0300">
    <property type="taxonomic scope" value="Bacteria"/>
</dbReference>
<dbReference type="InterPro" id="IPR002347">
    <property type="entry name" value="SDR_fam"/>
</dbReference>
<dbReference type="InterPro" id="IPR020904">
    <property type="entry name" value="Sc_DH/Rdtase_CS"/>
</dbReference>
<keyword evidence="5" id="KW-1185">Reference proteome</keyword>
<dbReference type="PANTHER" id="PTHR43976">
    <property type="entry name" value="SHORT CHAIN DEHYDROGENASE"/>
    <property type="match status" value="1"/>
</dbReference>
<dbReference type="CDD" id="cd05374">
    <property type="entry name" value="17beta-HSD-like_SDR_c"/>
    <property type="match status" value="1"/>
</dbReference>
<dbReference type="SUPFAM" id="SSF51735">
    <property type="entry name" value="NAD(P)-binding Rossmann-fold domains"/>
    <property type="match status" value="1"/>
</dbReference>
<sequence>MMKKVALITGVSKGLGKSLAEKFRSEGFYISGVSRSQPDTDIDLFIKADITDQTERDKVIRQTAERFGRIDILINNAGIGLYERWEGSDMDDIRKLFDLNLFSVIDLTKKAVPYLKETKGTVINVSSVAGKLYMPYMGAYCSSKYAINAFSDSLRAELKPYGIHVLNLIVGRIKTGFSKRAMGSKKPPETPYGGSPERFAEVTYKAYLKKKREIWYPHWYRYLIILAKIFPDTFDRISLKKWG</sequence>
<evidence type="ECO:0000256" key="1">
    <source>
        <dbReference type="ARBA" id="ARBA00006484"/>
    </source>
</evidence>
<proteinExistence type="inferred from homology"/>
<dbReference type="Pfam" id="PF00106">
    <property type="entry name" value="adh_short"/>
    <property type="match status" value="1"/>
</dbReference>
<dbReference type="KEGG" id="pmx:PERMA_0769"/>
<name>C0QPF9_PERMH</name>
<dbReference type="Proteomes" id="UP000001366">
    <property type="component" value="Chromosome"/>
</dbReference>
<dbReference type="HOGENOM" id="CLU_010194_17_2_0"/>
<dbReference type="STRING" id="123214.PERMA_0769"/>
<evidence type="ECO:0000256" key="2">
    <source>
        <dbReference type="ARBA" id="ARBA00023002"/>
    </source>
</evidence>
<dbReference type="AlphaFoldDB" id="C0QPF9"/>
<dbReference type="GO" id="GO:0016491">
    <property type="term" value="F:oxidoreductase activity"/>
    <property type="evidence" value="ECO:0007669"/>
    <property type="project" value="UniProtKB-KW"/>
</dbReference>
<evidence type="ECO:0000313" key="4">
    <source>
        <dbReference type="EMBL" id="ACO03588.1"/>
    </source>
</evidence>